<dbReference type="Pfam" id="PF13462">
    <property type="entry name" value="Thioredoxin_4"/>
    <property type="match status" value="1"/>
</dbReference>
<dbReference type="eggNOG" id="COG1651">
    <property type="taxonomic scope" value="Bacteria"/>
</dbReference>
<accession>E0TC68</accession>
<dbReference type="STRING" id="314260.PB2503_02112"/>
<gene>
    <name evidence="3" type="ordered locus">PB2503_02112</name>
</gene>
<dbReference type="Proteomes" id="UP000001302">
    <property type="component" value="Chromosome"/>
</dbReference>
<dbReference type="PANTHER" id="PTHR13887">
    <property type="entry name" value="GLUTATHIONE S-TRANSFERASE KAPPA"/>
    <property type="match status" value="1"/>
</dbReference>
<reference evidence="3 4" key="2">
    <citation type="journal article" date="2011" name="J. Bacteriol.">
        <title>Complete genome sequence of strain HTCC2503T of Parvularcula bermudensis, the type species of the order "Parvularculales" in the class Alphaproteobacteria.</title>
        <authorList>
            <person name="Oh H.M."/>
            <person name="Kang I."/>
            <person name="Vergin K.L."/>
            <person name="Kang D."/>
            <person name="Rhee K.H."/>
            <person name="Giovannoni S.J."/>
            <person name="Cho J.C."/>
        </authorList>
    </citation>
    <scope>NUCLEOTIDE SEQUENCE [LARGE SCALE GENOMIC DNA]</scope>
    <source>
        <strain evidence="4">ATCC BAA-594 / HTCC2503 / KCTC 12087</strain>
    </source>
</reference>
<dbReference type="OrthoDB" id="8478320at2"/>
<evidence type="ECO:0000259" key="2">
    <source>
        <dbReference type="Pfam" id="PF13462"/>
    </source>
</evidence>
<dbReference type="Gene3D" id="3.40.30.10">
    <property type="entry name" value="Glutaredoxin"/>
    <property type="match status" value="1"/>
</dbReference>
<feature type="domain" description="Thioredoxin-like fold" evidence="2">
    <location>
        <begin position="50"/>
        <end position="221"/>
    </location>
</feature>
<reference evidence="4" key="1">
    <citation type="submission" date="2010-08" db="EMBL/GenBank/DDBJ databases">
        <title>Genome sequence of Parvularcula bermudensis HTCC2503.</title>
        <authorList>
            <person name="Kang D.-M."/>
            <person name="Oh H.-M."/>
            <person name="Cho J.-C."/>
        </authorList>
    </citation>
    <scope>NUCLEOTIDE SEQUENCE [LARGE SCALE GENOMIC DNA]</scope>
    <source>
        <strain evidence="4">ATCC BAA-594 / HTCC2503 / KCTC 12087</strain>
    </source>
</reference>
<organism evidence="3 4">
    <name type="scientific">Parvularcula bermudensis (strain ATCC BAA-594 / HTCC2503 / KCTC 12087)</name>
    <dbReference type="NCBI Taxonomy" id="314260"/>
    <lineage>
        <taxon>Bacteria</taxon>
        <taxon>Pseudomonadati</taxon>
        <taxon>Pseudomonadota</taxon>
        <taxon>Alphaproteobacteria</taxon>
        <taxon>Parvularculales</taxon>
        <taxon>Parvularculaceae</taxon>
        <taxon>Parvularcula</taxon>
    </lineage>
</organism>
<dbReference type="HOGENOM" id="CLU_000288_47_1_5"/>
<evidence type="ECO:0000313" key="4">
    <source>
        <dbReference type="Proteomes" id="UP000001302"/>
    </source>
</evidence>
<protein>
    <submittedName>
        <fullName evidence="3">Twin-arginine translocation signal domain protein</fullName>
    </submittedName>
</protein>
<name>E0TC68_PARBH</name>
<dbReference type="InterPro" id="IPR012336">
    <property type="entry name" value="Thioredoxin-like_fold"/>
</dbReference>
<dbReference type="InterPro" id="IPR036249">
    <property type="entry name" value="Thioredoxin-like_sf"/>
</dbReference>
<proteinExistence type="inferred from homology"/>
<dbReference type="RefSeq" id="WP_013299475.1">
    <property type="nucleotide sequence ID" value="NC_014414.1"/>
</dbReference>
<dbReference type="PANTHER" id="PTHR13887:SF56">
    <property type="entry name" value="THIOREDOXIN-LIKE REDUCTASE RV2466C"/>
    <property type="match status" value="1"/>
</dbReference>
<comment type="similarity">
    <text evidence="1">Belongs to the thioredoxin family. DsbA subfamily.</text>
</comment>
<evidence type="ECO:0000313" key="3">
    <source>
        <dbReference type="EMBL" id="ADM08501.1"/>
    </source>
</evidence>
<dbReference type="PROSITE" id="PS51257">
    <property type="entry name" value="PROKAR_LIPOPROTEIN"/>
    <property type="match status" value="1"/>
</dbReference>
<dbReference type="EMBL" id="CP002156">
    <property type="protein sequence ID" value="ADM08501.1"/>
    <property type="molecule type" value="Genomic_DNA"/>
</dbReference>
<dbReference type="SUPFAM" id="SSF52833">
    <property type="entry name" value="Thioredoxin-like"/>
    <property type="match status" value="1"/>
</dbReference>
<sequence>MYRLVGVWVVLLAGVLSGCGGGAQENATAEGETSASQSQTLAAPEGSLAGATMALGSEEAPLTIIEYASVTCPACAAFHAQYFPEIKEKYIDTGKVRFIYREFPTAPQNLAYAGFYTARCAATDRGPVAYFAMLDTLYARQREWAYGDNPGDVLENIAAQAGIDRQELETCFRREDIRSAVKANVLEGVEAHGVNSTPTFIVDDEELDWNRGSETMSEAIERALAARQG</sequence>
<dbReference type="KEGG" id="pbr:PB2503_02112"/>
<keyword evidence="4" id="KW-1185">Reference proteome</keyword>
<dbReference type="AlphaFoldDB" id="E0TC68"/>
<evidence type="ECO:0000256" key="1">
    <source>
        <dbReference type="ARBA" id="ARBA00005791"/>
    </source>
</evidence>